<protein>
    <submittedName>
        <fullName evidence="1">Uncharacterized protein</fullName>
    </submittedName>
</protein>
<dbReference type="EMBL" id="MN183282">
    <property type="protein sequence ID" value="QED11710.1"/>
    <property type="molecule type" value="Genomic_DNA"/>
</dbReference>
<keyword evidence="2" id="KW-1185">Reference proteome</keyword>
<sequence length="66" mass="7738">MRAIFKICKFCGHDKGEHRGYSKVGLETIRGLCVTGHKWYGDEGIYGHCGCWTFTPKWKFWVRKNI</sequence>
<name>A0A5B8WFU8_9CAUD</name>
<reference evidence="1 2" key="1">
    <citation type="submission" date="2019-07" db="EMBL/GenBank/DDBJ databases">
        <authorList>
            <person name="Abdullah A."/>
            <person name="Lima G.C."/>
            <person name="Cuneo C.K."/>
            <person name="Ennest D.C."/>
            <person name="Fritz K.J."/>
            <person name="Johnson B.T."/>
            <person name="Larson S.M."/>
            <person name="Lemunyete M.N."/>
            <person name="Murray M.B."/>
            <person name="Osmond D.E."/>
            <person name="Patras K.A."/>
            <person name="Ransibrahmanakul S."/>
            <person name="Simpson K.A."/>
            <person name="Thull B.S."/>
            <person name="Wetzel S."/>
            <person name="Bonilla J.A."/>
            <person name="Klyczek K."/>
            <person name="Garlena R.A."/>
            <person name="Russell D.A."/>
            <person name="Pope W.H."/>
            <person name="Jacobs-Sera D."/>
            <person name="Hatfull G.F."/>
        </authorList>
    </citation>
    <scope>NUCLEOTIDE SEQUENCE [LARGE SCALE GENOMIC DNA]</scope>
</reference>
<dbReference type="Proteomes" id="UP000321915">
    <property type="component" value="Segment"/>
</dbReference>
<dbReference type="GeneID" id="77936582"/>
<evidence type="ECO:0000313" key="1">
    <source>
        <dbReference type="EMBL" id="QED11710.1"/>
    </source>
</evidence>
<evidence type="ECO:0000313" key="2">
    <source>
        <dbReference type="Proteomes" id="UP000321915"/>
    </source>
</evidence>
<organism evidence="1 2">
    <name type="scientific">Arthrobacter phage Qui</name>
    <dbReference type="NCBI Taxonomy" id="2603260"/>
    <lineage>
        <taxon>Viruses</taxon>
        <taxon>Duplodnaviria</taxon>
        <taxon>Heunggongvirae</taxon>
        <taxon>Uroviricota</taxon>
        <taxon>Caudoviricetes</taxon>
        <taxon>Quivirus</taxon>
        <taxon>Quivirus qui</taxon>
    </lineage>
</organism>
<gene>
    <name evidence="1" type="primary">222</name>
    <name evidence="1" type="ORF">SEA_QUI_222</name>
</gene>
<dbReference type="RefSeq" id="YP_010660588.1">
    <property type="nucleotide sequence ID" value="NC_070877.1"/>
</dbReference>
<accession>A0A5B8WFU8</accession>
<proteinExistence type="predicted"/>
<dbReference type="KEGG" id="vg:77936582"/>